<dbReference type="PANTHER" id="PTHR36166">
    <property type="entry name" value="CHROMOSOME 9, WHOLE GENOME SHOTGUN SEQUENCE"/>
    <property type="match status" value="1"/>
</dbReference>
<dbReference type="SUPFAM" id="SSF55961">
    <property type="entry name" value="Bet v1-like"/>
    <property type="match status" value="1"/>
</dbReference>
<dbReference type="AlphaFoldDB" id="A0A383VJR6"/>
<dbReference type="Proteomes" id="UP000256970">
    <property type="component" value="Unassembled WGS sequence"/>
</dbReference>
<dbReference type="EMBL" id="FNXT01000524">
    <property type="protein sequence ID" value="SZX64982.1"/>
    <property type="molecule type" value="Genomic_DNA"/>
</dbReference>
<dbReference type="CDD" id="cd07822">
    <property type="entry name" value="SRPBCC_4"/>
    <property type="match status" value="1"/>
</dbReference>
<reference evidence="1 2" key="1">
    <citation type="submission" date="2016-10" db="EMBL/GenBank/DDBJ databases">
        <authorList>
            <person name="Cai Z."/>
        </authorList>
    </citation>
    <scope>NUCLEOTIDE SEQUENCE [LARGE SCALE GENOMIC DNA]</scope>
</reference>
<gene>
    <name evidence="1" type="ORF">BQ4739_LOCUS5454</name>
</gene>
<organism evidence="1 2">
    <name type="scientific">Tetradesmus obliquus</name>
    <name type="common">Green alga</name>
    <name type="synonym">Acutodesmus obliquus</name>
    <dbReference type="NCBI Taxonomy" id="3088"/>
    <lineage>
        <taxon>Eukaryota</taxon>
        <taxon>Viridiplantae</taxon>
        <taxon>Chlorophyta</taxon>
        <taxon>core chlorophytes</taxon>
        <taxon>Chlorophyceae</taxon>
        <taxon>CS clade</taxon>
        <taxon>Sphaeropleales</taxon>
        <taxon>Scenedesmaceae</taxon>
        <taxon>Tetradesmus</taxon>
    </lineage>
</organism>
<dbReference type="InterPro" id="IPR023393">
    <property type="entry name" value="START-like_dom_sf"/>
</dbReference>
<dbReference type="Pfam" id="PF10604">
    <property type="entry name" value="Polyketide_cyc2"/>
    <property type="match status" value="1"/>
</dbReference>
<name>A0A383VJR6_TETOB</name>
<evidence type="ECO:0000313" key="2">
    <source>
        <dbReference type="Proteomes" id="UP000256970"/>
    </source>
</evidence>
<accession>A0A383VJR6</accession>
<dbReference type="STRING" id="3088.A0A383VJR6"/>
<protein>
    <submittedName>
        <fullName evidence="1">Uncharacterized protein</fullName>
    </submittedName>
</protein>
<keyword evidence="2" id="KW-1185">Reference proteome</keyword>
<evidence type="ECO:0000313" key="1">
    <source>
        <dbReference type="EMBL" id="SZX64982.1"/>
    </source>
</evidence>
<dbReference type="PANTHER" id="PTHR36166:SF1">
    <property type="entry name" value="SRPBCC DOMAIN-CONTAINING PROTEIN"/>
    <property type="match status" value="1"/>
</dbReference>
<proteinExistence type="predicted"/>
<dbReference type="Gene3D" id="3.30.530.20">
    <property type="match status" value="1"/>
</dbReference>
<dbReference type="InterPro" id="IPR019587">
    <property type="entry name" value="Polyketide_cyclase/dehydratase"/>
</dbReference>
<sequence length="162" mass="18492">MFSTVCKIDTELVIPASPAQVWAVFGDFANWGQWNDFMVLPITPSKVGKPCRVLFHLDGGCIKRSVHDPEIMVLDKDRELRWKDYRGIIFSQFFRGSHWYVLEPLPNGHTRFVHGAEMMGLAIPFLQATMAATLKGYKRFNQALADEVVHRSRRQTGKRAVA</sequence>